<feature type="region of interest" description="Disordered" evidence="1">
    <location>
        <begin position="135"/>
        <end position="172"/>
    </location>
</feature>
<reference evidence="3 4" key="1">
    <citation type="submission" date="2024-04" db="EMBL/GenBank/DDBJ databases">
        <title>Tritrichomonas musculus Genome.</title>
        <authorList>
            <person name="Alves-Ferreira E."/>
            <person name="Grigg M."/>
            <person name="Lorenzi H."/>
            <person name="Galac M."/>
        </authorList>
    </citation>
    <scope>NUCLEOTIDE SEQUENCE [LARGE SCALE GENOMIC DNA]</scope>
    <source>
        <strain evidence="3 4">EAF2021</strain>
    </source>
</reference>
<protein>
    <recommendedName>
        <fullName evidence="2">Peptidase C39-like domain-containing protein</fullName>
    </recommendedName>
</protein>
<feature type="domain" description="Peptidase C39-like" evidence="2">
    <location>
        <begin position="431"/>
        <end position="606"/>
    </location>
</feature>
<dbReference type="PANTHER" id="PTHR37806:SF1">
    <property type="entry name" value="PEPTIDASE C39-LIKE DOMAIN-CONTAINING PROTEIN"/>
    <property type="match status" value="1"/>
</dbReference>
<dbReference type="Proteomes" id="UP001470230">
    <property type="component" value="Unassembled WGS sequence"/>
</dbReference>
<keyword evidence="4" id="KW-1185">Reference proteome</keyword>
<evidence type="ECO:0000256" key="1">
    <source>
        <dbReference type="SAM" id="MobiDB-lite"/>
    </source>
</evidence>
<sequence length="891" mass="98238">MNSTYGNVSDESFSIHLNPGQSAGTSWRKKYKDSSVYLNLLDSSFTGTVNVSIYGRNPGLSEENCTNRVQSFSLRSNNKYFLFNLVHEKHFSEARILFTSNETIDIHGKWSPDSAPESGCIEITGREGNHIQPTIANNNNNNNNNRGGSNAYDRSFTIGAGQQRGRTSTERKLDSTSVYLNLQNCRFSGSAKVYIMGQNQGGRPQNCTNRGDYFLVESGKKYMMFNTVNESHFSSVFLEFEKPNANDVISGLWSPDSVPESGCIEIRSSSSSSSSSSSPSSKYGDVSDESFSIHLNPGQSAGTSWRKKYKDSSVYLNLLDSSFSGTVNVSIYGRNPGSSEENCTNRVQSFSLRSNNKYFLFNLVHEKHFSEARILFTSNETIDIHGKWSPDSAPESGCIEITGHNGSSCSPVSHRKIKIPHESSDKAKFLLKVPYLSQEGIPAGCEGVSATMLLNYFGFNISKEDFINRFLPKANWTYQSAPDPDEAFIGNPYISSGNNCGFGCYAGCIVKAINSFIRVNGGLDFCAKKIVGKSIDFLIENYVILRKEPVLIWATINMAPSSTNGTQTWTLNNGPKKGSKFTWIAGEHCLVLVGFNIRSYFFNDPYKSNGVIGFRKDVVIRRYNELGKQAVILSKEKSVFEISNEEMIKCFNDILSIFGISQKILSFKNEVHFINPVMHGTISASSDQTLSFEDSKNMIAKIDDGKLSFVTKSTNILGDSIINITRDKLNFKFSNFNSSIDLDTSFDFKQKLDQIALTVKCGCVSFGLDLNGFYTLTINCSKPIVNDNPHVKLTNNASLKIKYKFNSIPRFPQPARVPAPVFNLPPIPQMSPEFKTGLYICGAVAATALLVIFAPVDVTVGVGASIGAGISACANSIIQFLEQCKGVLQNA</sequence>
<dbReference type="Pfam" id="PF13529">
    <property type="entry name" value="Peptidase_C39_2"/>
    <property type="match status" value="1"/>
</dbReference>
<dbReference type="InterPro" id="IPR020208">
    <property type="entry name" value="DUF2712"/>
</dbReference>
<name>A0ABR2HU35_9EUKA</name>
<dbReference type="InterPro" id="IPR039564">
    <property type="entry name" value="Peptidase_C39-like"/>
</dbReference>
<gene>
    <name evidence="3" type="ORF">M9Y10_017493</name>
</gene>
<dbReference type="PANTHER" id="PTHR37806">
    <property type="entry name" value="LMO0724 PROTEIN"/>
    <property type="match status" value="1"/>
</dbReference>
<proteinExistence type="predicted"/>
<comment type="caution">
    <text evidence="3">The sequence shown here is derived from an EMBL/GenBank/DDBJ whole genome shotgun (WGS) entry which is preliminary data.</text>
</comment>
<organism evidence="3 4">
    <name type="scientific">Tritrichomonas musculus</name>
    <dbReference type="NCBI Taxonomy" id="1915356"/>
    <lineage>
        <taxon>Eukaryota</taxon>
        <taxon>Metamonada</taxon>
        <taxon>Parabasalia</taxon>
        <taxon>Tritrichomonadida</taxon>
        <taxon>Tritrichomonadidae</taxon>
        <taxon>Tritrichomonas</taxon>
    </lineage>
</organism>
<accession>A0ABR2HU35</accession>
<evidence type="ECO:0000313" key="3">
    <source>
        <dbReference type="EMBL" id="KAK8852508.1"/>
    </source>
</evidence>
<evidence type="ECO:0000313" key="4">
    <source>
        <dbReference type="Proteomes" id="UP001470230"/>
    </source>
</evidence>
<dbReference type="Gene3D" id="3.90.70.10">
    <property type="entry name" value="Cysteine proteinases"/>
    <property type="match status" value="1"/>
</dbReference>
<evidence type="ECO:0000259" key="2">
    <source>
        <dbReference type="Pfam" id="PF13529"/>
    </source>
</evidence>
<dbReference type="Pfam" id="PF10916">
    <property type="entry name" value="DUF2712"/>
    <property type="match status" value="1"/>
</dbReference>
<dbReference type="EMBL" id="JAPFFF010000023">
    <property type="protein sequence ID" value="KAK8852508.1"/>
    <property type="molecule type" value="Genomic_DNA"/>
</dbReference>